<accession>A0AAQ3T793</accession>
<name>A0AAQ3T793_PASNO</name>
<sequence>MAAVIRRLHAASAQAPRLTKLALHQPKSVEVEFVDGSTFHLSAEFLRVYSPAADSKIRSVGGEKVIFGRRHVGIMSAESVGNYGIRILFDDLHKTGIFTWDYLHHLGSNKFSLMRSYIRTLRKHVVIPKGGNDGAAFSKQPSLLMHFTTFPTSLSTVRSLPPSPLLGRSLPSHGRTASPAPAGPHPLAPLGLSAQALPLLHHLSGSLKRPCEGGGTEEAEPRRGLSASVRSTRGAWEEQARQRGCRGRELGASIRRGTAGSGSRRVVMAVRQGGGVERTWPCSQ</sequence>
<dbReference type="InterPro" id="IPR010376">
    <property type="entry name" value="GBBH-like_N"/>
</dbReference>
<feature type="region of interest" description="Disordered" evidence="3">
    <location>
        <begin position="165"/>
        <end position="189"/>
    </location>
</feature>
<feature type="compositionally biased region" description="Low complexity" evidence="3">
    <location>
        <begin position="165"/>
        <end position="180"/>
    </location>
</feature>
<dbReference type="Proteomes" id="UP001341281">
    <property type="component" value="Chromosome 04"/>
</dbReference>
<evidence type="ECO:0000313" key="5">
    <source>
        <dbReference type="EMBL" id="WVZ67786.1"/>
    </source>
</evidence>
<reference evidence="5 6" key="1">
    <citation type="submission" date="2024-02" db="EMBL/GenBank/DDBJ databases">
        <title>High-quality chromosome-scale genome assembly of Pensacola bahiagrass (Paspalum notatum Flugge var. saurae).</title>
        <authorList>
            <person name="Vega J.M."/>
            <person name="Podio M."/>
            <person name="Orjuela J."/>
            <person name="Siena L.A."/>
            <person name="Pessino S.C."/>
            <person name="Combes M.C."/>
            <person name="Mariac C."/>
            <person name="Albertini E."/>
            <person name="Pupilli F."/>
            <person name="Ortiz J.P.A."/>
            <person name="Leblanc O."/>
        </authorList>
    </citation>
    <scope>NUCLEOTIDE SEQUENCE [LARGE SCALE GENOMIC DNA]</scope>
    <source>
        <strain evidence="5">R1</strain>
        <tissue evidence="5">Leaf</tissue>
    </source>
</reference>
<protein>
    <recommendedName>
        <fullName evidence="4">Gamma-butyrobetaine hydroxylase-like N-terminal domain-containing protein</fullName>
    </recommendedName>
</protein>
<dbReference type="InterPro" id="IPR038492">
    <property type="entry name" value="GBBH-like_N_sf"/>
</dbReference>
<keyword evidence="2" id="KW-0408">Iron</keyword>
<evidence type="ECO:0000256" key="3">
    <source>
        <dbReference type="SAM" id="MobiDB-lite"/>
    </source>
</evidence>
<feature type="domain" description="Gamma-butyrobetaine hydroxylase-like N-terminal" evidence="4">
    <location>
        <begin position="25"/>
        <end position="104"/>
    </location>
</feature>
<dbReference type="PANTHER" id="PTHR35303">
    <property type="entry name" value="OS02G0197800 PROTEIN"/>
    <property type="match status" value="1"/>
</dbReference>
<feature type="region of interest" description="Disordered" evidence="3">
    <location>
        <begin position="208"/>
        <end position="241"/>
    </location>
</feature>
<dbReference type="EMBL" id="CP144748">
    <property type="protein sequence ID" value="WVZ67786.1"/>
    <property type="molecule type" value="Genomic_DNA"/>
</dbReference>
<dbReference type="Gene3D" id="3.30.2020.30">
    <property type="match status" value="1"/>
</dbReference>
<evidence type="ECO:0000256" key="2">
    <source>
        <dbReference type="ARBA" id="ARBA00023004"/>
    </source>
</evidence>
<evidence type="ECO:0000256" key="1">
    <source>
        <dbReference type="ARBA" id="ARBA00022723"/>
    </source>
</evidence>
<organism evidence="5 6">
    <name type="scientific">Paspalum notatum var. saurae</name>
    <dbReference type="NCBI Taxonomy" id="547442"/>
    <lineage>
        <taxon>Eukaryota</taxon>
        <taxon>Viridiplantae</taxon>
        <taxon>Streptophyta</taxon>
        <taxon>Embryophyta</taxon>
        <taxon>Tracheophyta</taxon>
        <taxon>Spermatophyta</taxon>
        <taxon>Magnoliopsida</taxon>
        <taxon>Liliopsida</taxon>
        <taxon>Poales</taxon>
        <taxon>Poaceae</taxon>
        <taxon>PACMAD clade</taxon>
        <taxon>Panicoideae</taxon>
        <taxon>Andropogonodae</taxon>
        <taxon>Paspaleae</taxon>
        <taxon>Paspalinae</taxon>
        <taxon>Paspalum</taxon>
    </lineage>
</organism>
<keyword evidence="6" id="KW-1185">Reference proteome</keyword>
<dbReference type="GO" id="GO:0046872">
    <property type="term" value="F:metal ion binding"/>
    <property type="evidence" value="ECO:0007669"/>
    <property type="project" value="UniProtKB-KW"/>
</dbReference>
<evidence type="ECO:0000259" key="4">
    <source>
        <dbReference type="Pfam" id="PF06155"/>
    </source>
</evidence>
<dbReference type="AlphaFoldDB" id="A0AAQ3T793"/>
<keyword evidence="1" id="KW-0479">Metal-binding</keyword>
<dbReference type="PANTHER" id="PTHR35303:SF5">
    <property type="entry name" value="OS02G0197800 PROTEIN"/>
    <property type="match status" value="1"/>
</dbReference>
<dbReference type="Pfam" id="PF06155">
    <property type="entry name" value="GBBH-like_N"/>
    <property type="match status" value="1"/>
</dbReference>
<gene>
    <name evidence="5" type="ORF">U9M48_016821</name>
</gene>
<proteinExistence type="predicted"/>
<evidence type="ECO:0000313" key="6">
    <source>
        <dbReference type="Proteomes" id="UP001341281"/>
    </source>
</evidence>